<name>A0A7W6JCQ6_9CAUL</name>
<dbReference type="AlphaFoldDB" id="A0A7W6JCQ6"/>
<evidence type="ECO:0000259" key="2">
    <source>
        <dbReference type="Pfam" id="PF07811"/>
    </source>
</evidence>
<sequence>MAFRRLAQKLSRRRRGLVRAEDGSVAIEFGMVALPFCLMMFAILELSLVFVTDSVLENATIETGRLIRTGQAQAQNMTATQFKNGVCSRMSIFSADCATRATVDVRVIANFSTPPPDPMAGGTFDEGGLTYTNGAPRQLMLVRVWYKQPLLTTFMAQGLSRLKDGTVRLTSTTAFRNEPFNPTLPATPPATP</sequence>
<dbReference type="Pfam" id="PF07811">
    <property type="entry name" value="TadE"/>
    <property type="match status" value="1"/>
</dbReference>
<dbReference type="InterPro" id="IPR012495">
    <property type="entry name" value="TadE-like_dom"/>
</dbReference>
<reference evidence="3 4" key="1">
    <citation type="submission" date="2020-08" db="EMBL/GenBank/DDBJ databases">
        <title>Genomic Encyclopedia of Type Strains, Phase IV (KMG-IV): sequencing the most valuable type-strain genomes for metagenomic binning, comparative biology and taxonomic classification.</title>
        <authorList>
            <person name="Goeker M."/>
        </authorList>
    </citation>
    <scope>NUCLEOTIDE SEQUENCE [LARGE SCALE GENOMIC DNA]</scope>
    <source>
        <strain evidence="3 4">DSM 23960</strain>
    </source>
</reference>
<protein>
    <submittedName>
        <fullName evidence="3">Flp pilus assembly protein TadG</fullName>
    </submittedName>
</protein>
<keyword evidence="1" id="KW-0472">Membrane</keyword>
<evidence type="ECO:0000313" key="3">
    <source>
        <dbReference type="EMBL" id="MBB4081762.1"/>
    </source>
</evidence>
<dbReference type="RefSeq" id="WP_183202780.1">
    <property type="nucleotide sequence ID" value="NZ_BAAAER010000005.1"/>
</dbReference>
<evidence type="ECO:0000256" key="1">
    <source>
        <dbReference type="SAM" id="Phobius"/>
    </source>
</evidence>
<keyword evidence="1" id="KW-0812">Transmembrane</keyword>
<dbReference type="EMBL" id="JACIDM010000001">
    <property type="protein sequence ID" value="MBB4081762.1"/>
    <property type="molecule type" value="Genomic_DNA"/>
</dbReference>
<gene>
    <name evidence="3" type="ORF">GGR12_000601</name>
</gene>
<dbReference type="Proteomes" id="UP000529946">
    <property type="component" value="Unassembled WGS sequence"/>
</dbReference>
<evidence type="ECO:0000313" key="4">
    <source>
        <dbReference type="Proteomes" id="UP000529946"/>
    </source>
</evidence>
<comment type="caution">
    <text evidence="3">The sequence shown here is derived from an EMBL/GenBank/DDBJ whole genome shotgun (WGS) entry which is preliminary data.</text>
</comment>
<keyword evidence="4" id="KW-1185">Reference proteome</keyword>
<organism evidence="3 4">
    <name type="scientific">Brevundimonas lenta</name>
    <dbReference type="NCBI Taxonomy" id="424796"/>
    <lineage>
        <taxon>Bacteria</taxon>
        <taxon>Pseudomonadati</taxon>
        <taxon>Pseudomonadota</taxon>
        <taxon>Alphaproteobacteria</taxon>
        <taxon>Caulobacterales</taxon>
        <taxon>Caulobacteraceae</taxon>
        <taxon>Brevundimonas</taxon>
    </lineage>
</organism>
<feature type="transmembrane region" description="Helical" evidence="1">
    <location>
        <begin position="21"/>
        <end position="44"/>
    </location>
</feature>
<keyword evidence="1" id="KW-1133">Transmembrane helix</keyword>
<accession>A0A7W6JCQ6</accession>
<proteinExistence type="predicted"/>
<feature type="domain" description="TadE-like" evidence="2">
    <location>
        <begin position="23"/>
        <end position="65"/>
    </location>
</feature>